<dbReference type="InterPro" id="IPR022353">
    <property type="entry name" value="Insulin_CS"/>
</dbReference>
<proteinExistence type="inferred from homology"/>
<evidence type="ECO:0000313" key="4">
    <source>
        <dbReference type="WBParaSite" id="nRc.2.0.1.t43549-RA"/>
    </source>
</evidence>
<evidence type="ECO:0000313" key="3">
    <source>
        <dbReference type="Proteomes" id="UP000887565"/>
    </source>
</evidence>
<keyword evidence="2" id="KW-0732">Signal</keyword>
<organism evidence="3 4">
    <name type="scientific">Romanomermis culicivorax</name>
    <name type="common">Nematode worm</name>
    <dbReference type="NCBI Taxonomy" id="13658"/>
    <lineage>
        <taxon>Eukaryota</taxon>
        <taxon>Metazoa</taxon>
        <taxon>Ecdysozoa</taxon>
        <taxon>Nematoda</taxon>
        <taxon>Enoplea</taxon>
        <taxon>Dorylaimia</taxon>
        <taxon>Mermithida</taxon>
        <taxon>Mermithoidea</taxon>
        <taxon>Mermithidae</taxon>
        <taxon>Romanomermis</taxon>
    </lineage>
</organism>
<dbReference type="Proteomes" id="UP000887565">
    <property type="component" value="Unplaced"/>
</dbReference>
<comment type="similarity">
    <text evidence="1">Belongs to the insulin family.</text>
</comment>
<keyword evidence="3" id="KW-1185">Reference proteome</keyword>
<accession>A0A915KYJ3</accession>
<dbReference type="WBParaSite" id="nRc.2.0.1.t43549-RA">
    <property type="protein sequence ID" value="nRc.2.0.1.t43549-RA"/>
    <property type="gene ID" value="nRc.2.0.1.g43549"/>
</dbReference>
<dbReference type="PROSITE" id="PS00262">
    <property type="entry name" value="INSULIN"/>
    <property type="match status" value="1"/>
</dbReference>
<dbReference type="AlphaFoldDB" id="A0A915KYJ3"/>
<evidence type="ECO:0000256" key="1">
    <source>
        <dbReference type="ARBA" id="ARBA00009034"/>
    </source>
</evidence>
<dbReference type="InterPro" id="IPR036438">
    <property type="entry name" value="Insulin-like_sf"/>
</dbReference>
<sequence length="98" mass="11243">MFYTVSMHVLKYKSSNVHYMQKVTAWLDVEKSEKHFVEDTLTHHNNQLTPALLTSGVKRRGSAPDGFRPATLKEMTNICCDYGCDIRDLLPYCSPFVD</sequence>
<name>A0A915KYJ3_ROMCU</name>
<evidence type="ECO:0000256" key="2">
    <source>
        <dbReference type="ARBA" id="ARBA00022729"/>
    </source>
</evidence>
<dbReference type="SUPFAM" id="SSF56994">
    <property type="entry name" value="Insulin-like"/>
    <property type="match status" value="1"/>
</dbReference>
<reference evidence="4" key="1">
    <citation type="submission" date="2022-11" db="UniProtKB">
        <authorList>
            <consortium name="WormBaseParasite"/>
        </authorList>
    </citation>
    <scope>IDENTIFICATION</scope>
</reference>
<protein>
    <submittedName>
        <fullName evidence="4">Insulin-like domain-containing protein</fullName>
    </submittedName>
</protein>